<dbReference type="EMBL" id="JACZEI010000028">
    <property type="protein sequence ID" value="MBE0331292.1"/>
    <property type="molecule type" value="Genomic_DNA"/>
</dbReference>
<dbReference type="Proteomes" id="UP000655940">
    <property type="component" value="Unassembled WGS sequence"/>
</dbReference>
<gene>
    <name evidence="1" type="ORF">IHV20_02875</name>
    <name evidence="2" type="ORF">IHV20_14195</name>
</gene>
<dbReference type="Gene3D" id="1.10.3510.10">
    <property type="entry name" value="NMB0513-like"/>
    <property type="match status" value="1"/>
</dbReference>
<evidence type="ECO:0000313" key="3">
    <source>
        <dbReference type="Proteomes" id="UP000655940"/>
    </source>
</evidence>
<dbReference type="RefSeq" id="WP_086265012.1">
    <property type="nucleotide sequence ID" value="NZ_JACXKJ010000001.1"/>
</dbReference>
<organism evidence="2 3">
    <name type="scientific">Acinetobacter baumannii</name>
    <dbReference type="NCBI Taxonomy" id="470"/>
    <lineage>
        <taxon>Bacteria</taxon>
        <taxon>Pseudomonadati</taxon>
        <taxon>Pseudomonadota</taxon>
        <taxon>Gammaproteobacteria</taxon>
        <taxon>Moraxellales</taxon>
        <taxon>Moraxellaceae</taxon>
        <taxon>Acinetobacter</taxon>
        <taxon>Acinetobacter calcoaceticus/baumannii complex</taxon>
    </lineage>
</organism>
<reference evidence="2" key="1">
    <citation type="submission" date="2020-09" db="EMBL/GenBank/DDBJ databases">
        <title>Distribution of Beta-Lactamase Producing Gram-Negative Bacterial Isolates in Isabela River of Santo Domingo, Dominican Republic.</title>
        <authorList>
            <person name="Calderon V."/>
            <person name="Bonnelly R."/>
            <person name="Del Rosario C."/>
            <person name="Duarte A."/>
            <person name="Barauna R."/>
            <person name="Juca Ramos R.T."/>
            <person name="Perdomo O.P."/>
            <person name="Rodriguez De Francisco L.E."/>
            <person name="Franco De Los Santos E.F."/>
        </authorList>
    </citation>
    <scope>NUCLEOTIDE SEQUENCE</scope>
    <source>
        <strain evidence="2">INTEC_BI15</strain>
    </source>
</reference>
<dbReference type="SUPFAM" id="SSF160472">
    <property type="entry name" value="NMB0513-like"/>
    <property type="match status" value="1"/>
</dbReference>
<sequence>MNQVDAILKVFQEWHDNMGLRYLWISCDGETQEFYPELEMEYDPDTAFFKALEVLLKSGDKCLFYNLNSEDPSRDGEHLTGTPEEQLALLKEVWVGKAEMDKMDEENGYLGWYFLMFCPYSLAHKIYDEHGNFLKWWHAE</sequence>
<evidence type="ECO:0000313" key="2">
    <source>
        <dbReference type="EMBL" id="MBE0331292.1"/>
    </source>
</evidence>
<name>A0AAP1W820_ACIBA</name>
<comment type="caution">
    <text evidence="2">The sequence shown here is derived from an EMBL/GenBank/DDBJ whole genome shotgun (WGS) entry which is preliminary data.</text>
</comment>
<protein>
    <recommendedName>
        <fullName evidence="4">DUF596 domain-containing protein</fullName>
    </recommendedName>
</protein>
<dbReference type="InterPro" id="IPR023138">
    <property type="entry name" value="NMB0513-like_sf"/>
</dbReference>
<evidence type="ECO:0000313" key="1">
    <source>
        <dbReference type="EMBL" id="MBE0329094.1"/>
    </source>
</evidence>
<dbReference type="EMBL" id="JACZEI010000002">
    <property type="protein sequence ID" value="MBE0329094.1"/>
    <property type="molecule type" value="Genomic_DNA"/>
</dbReference>
<evidence type="ECO:0008006" key="4">
    <source>
        <dbReference type="Google" id="ProtNLM"/>
    </source>
</evidence>
<accession>A0AAP1W820</accession>
<proteinExistence type="predicted"/>
<dbReference type="AlphaFoldDB" id="A0AAP1W820"/>